<keyword evidence="8" id="KW-1185">Reference proteome</keyword>
<evidence type="ECO:0000256" key="5">
    <source>
        <dbReference type="ARBA" id="ARBA00022856"/>
    </source>
</evidence>
<dbReference type="Pfam" id="PF00496">
    <property type="entry name" value="SBP_bac_5"/>
    <property type="match status" value="1"/>
</dbReference>
<dbReference type="CDD" id="cd08504">
    <property type="entry name" value="PBP2_OppA"/>
    <property type="match status" value="1"/>
</dbReference>
<sequence>MKKWIGLIIAITGIGAILAGCGAHSGAKYADKQELNLSADAPLDTIDLSKANGFGQTGNVFESLFRLGEKGKVTPGLASQTKVSKDGMTYTFTIRKDAKFSDGSKVTADDFVYSWRRTLTPSTKAQYAYLFEGIKNADKINAGKMKPEKLGVEAPNKSTFVVHLDRPMTYFKVLMSYPLFSPISKKAVDKYGSKYATKSQYMVYTGPFKITGWNGTGDHWSFVKNNEYWDKKAVHLDKVNYSVNGNPQTRLNLYQSKKIDMTQLSSQQVKNYKNNKDYVTQPYSITMFLQYNMKAKSDINRRAMNNKNIRYAISLAVDRKQLLGKVIGDASTTSKGLVATNFANNPKTKQDFAKEAYLKGTVDYDAAKAKEYWNKGLKELGVKKLNLELLSDNEGDDQAISQFYGSQLEKILPGLKMTLTNIPSQVAYSRATKGDFDIYVSHWGADFNDPISYLQILQSHSGYNYGKWNNKDYDALVNKAQGADANDPEKRWNDMIKAEQVVMKEQAVSPMYQTVFSYLQNPKIKGIIHNTAGTQWSYKYAYVAK</sequence>
<dbReference type="InterPro" id="IPR030678">
    <property type="entry name" value="Peptide/Ni-bd"/>
</dbReference>
<dbReference type="GO" id="GO:0015833">
    <property type="term" value="P:peptide transport"/>
    <property type="evidence" value="ECO:0007669"/>
    <property type="project" value="UniProtKB-KW"/>
</dbReference>
<accession>A0A0R2NP55</accession>
<dbReference type="Gene3D" id="3.90.76.10">
    <property type="entry name" value="Dipeptide-binding Protein, Domain 1"/>
    <property type="match status" value="1"/>
</dbReference>
<dbReference type="InterPro" id="IPR023765">
    <property type="entry name" value="SBP_5_CS"/>
</dbReference>
<evidence type="ECO:0000259" key="6">
    <source>
        <dbReference type="Pfam" id="PF00496"/>
    </source>
</evidence>
<dbReference type="Gene3D" id="3.40.190.10">
    <property type="entry name" value="Periplasmic binding protein-like II"/>
    <property type="match status" value="1"/>
</dbReference>
<dbReference type="AlphaFoldDB" id="A0A0R2NP55"/>
<dbReference type="GO" id="GO:0042597">
    <property type="term" value="C:periplasmic space"/>
    <property type="evidence" value="ECO:0007669"/>
    <property type="project" value="UniProtKB-ARBA"/>
</dbReference>
<dbReference type="InterPro" id="IPR039424">
    <property type="entry name" value="SBP_5"/>
</dbReference>
<evidence type="ECO:0000256" key="3">
    <source>
        <dbReference type="ARBA" id="ARBA00022448"/>
    </source>
</evidence>
<dbReference type="EMBL" id="JQCQ01000018">
    <property type="protein sequence ID" value="KRO24938.1"/>
    <property type="molecule type" value="Genomic_DNA"/>
</dbReference>
<dbReference type="SUPFAM" id="SSF53850">
    <property type="entry name" value="Periplasmic binding protein-like II"/>
    <property type="match status" value="1"/>
</dbReference>
<dbReference type="PROSITE" id="PS51257">
    <property type="entry name" value="PROKAR_LIPOPROTEIN"/>
    <property type="match status" value="1"/>
</dbReference>
<evidence type="ECO:0000256" key="2">
    <source>
        <dbReference type="ARBA" id="ARBA00005695"/>
    </source>
</evidence>
<keyword evidence="4" id="KW-0732">Signal</keyword>
<dbReference type="GO" id="GO:1904680">
    <property type="term" value="F:peptide transmembrane transporter activity"/>
    <property type="evidence" value="ECO:0007669"/>
    <property type="project" value="TreeGrafter"/>
</dbReference>
<reference evidence="7 8" key="1">
    <citation type="journal article" date="2015" name="Genome Announc.">
        <title>Expanding the biotechnology potential of lactobacilli through comparative genomics of 213 strains and associated genera.</title>
        <authorList>
            <person name="Sun Z."/>
            <person name="Harris H.M."/>
            <person name="McCann A."/>
            <person name="Guo C."/>
            <person name="Argimon S."/>
            <person name="Zhang W."/>
            <person name="Yang X."/>
            <person name="Jeffery I.B."/>
            <person name="Cooney J.C."/>
            <person name="Kagawa T.F."/>
            <person name="Liu W."/>
            <person name="Song Y."/>
            <person name="Salvetti E."/>
            <person name="Wrobel A."/>
            <person name="Rasinkangas P."/>
            <person name="Parkhill J."/>
            <person name="Rea M.C."/>
            <person name="O'Sullivan O."/>
            <person name="Ritari J."/>
            <person name="Douillard F.P."/>
            <person name="Paul Ross R."/>
            <person name="Yang R."/>
            <person name="Briner A.E."/>
            <person name="Felis G.E."/>
            <person name="de Vos W.M."/>
            <person name="Barrangou R."/>
            <person name="Klaenhammer T.R."/>
            <person name="Caufield P.W."/>
            <person name="Cui Y."/>
            <person name="Zhang H."/>
            <person name="O'Toole P.W."/>
        </authorList>
    </citation>
    <scope>NUCLEOTIDE SEQUENCE [LARGE SCALE GENOMIC DNA]</scope>
    <source>
        <strain evidence="7 8">DSM 23026</strain>
    </source>
</reference>
<gene>
    <name evidence="7" type="ORF">IV88_GL000504</name>
</gene>
<dbReference type="PROSITE" id="PS01040">
    <property type="entry name" value="SBP_BACTERIAL_5"/>
    <property type="match status" value="1"/>
</dbReference>
<dbReference type="InterPro" id="IPR000914">
    <property type="entry name" value="SBP_5_dom"/>
</dbReference>
<comment type="similarity">
    <text evidence="2">Belongs to the bacterial solute-binding protein 5 family.</text>
</comment>
<comment type="subcellular location">
    <subcellularLocation>
        <location evidence="1">Cell membrane</location>
        <topology evidence="1">Lipid-anchor</topology>
    </subcellularLocation>
</comment>
<name>A0A0R2NP55_9LACO</name>
<dbReference type="OrthoDB" id="403896at2"/>
<proteinExistence type="inferred from homology"/>
<dbReference type="Gene3D" id="3.10.105.10">
    <property type="entry name" value="Dipeptide-binding Protein, Domain 3"/>
    <property type="match status" value="1"/>
</dbReference>
<keyword evidence="5" id="KW-0571">Peptide transport</keyword>
<dbReference type="FunFam" id="3.90.76.10:FF:000001">
    <property type="entry name" value="Oligopeptide ABC transporter substrate-binding protein"/>
    <property type="match status" value="1"/>
</dbReference>
<dbReference type="PATRIC" id="fig|480391.4.peg.511"/>
<feature type="domain" description="Solute-binding protein family 5" evidence="6">
    <location>
        <begin position="72"/>
        <end position="464"/>
    </location>
</feature>
<dbReference type="PANTHER" id="PTHR30290:SF10">
    <property type="entry name" value="PERIPLASMIC OLIGOPEPTIDE-BINDING PROTEIN-RELATED"/>
    <property type="match status" value="1"/>
</dbReference>
<comment type="caution">
    <text evidence="7">The sequence shown here is derived from an EMBL/GenBank/DDBJ whole genome shotgun (WGS) entry which is preliminary data.</text>
</comment>
<evidence type="ECO:0000256" key="4">
    <source>
        <dbReference type="ARBA" id="ARBA00022729"/>
    </source>
</evidence>
<dbReference type="PANTHER" id="PTHR30290">
    <property type="entry name" value="PERIPLASMIC BINDING COMPONENT OF ABC TRANSPORTER"/>
    <property type="match status" value="1"/>
</dbReference>
<dbReference type="GO" id="GO:0043190">
    <property type="term" value="C:ATP-binding cassette (ABC) transporter complex"/>
    <property type="evidence" value="ECO:0007669"/>
    <property type="project" value="InterPro"/>
</dbReference>
<dbReference type="Proteomes" id="UP000051249">
    <property type="component" value="Unassembled WGS sequence"/>
</dbReference>
<dbReference type="PIRSF" id="PIRSF002741">
    <property type="entry name" value="MppA"/>
    <property type="match status" value="1"/>
</dbReference>
<keyword evidence="3" id="KW-0813">Transport</keyword>
<evidence type="ECO:0000313" key="7">
    <source>
        <dbReference type="EMBL" id="KRO24938.1"/>
    </source>
</evidence>
<keyword evidence="5" id="KW-0653">Protein transport</keyword>
<protein>
    <recommendedName>
        <fullName evidence="6">Solute-binding protein family 5 domain-containing protein</fullName>
    </recommendedName>
</protein>
<dbReference type="RefSeq" id="WP_057799539.1">
    <property type="nucleotide sequence ID" value="NZ_BJZZ01000017.1"/>
</dbReference>
<evidence type="ECO:0000256" key="1">
    <source>
        <dbReference type="ARBA" id="ARBA00004193"/>
    </source>
</evidence>
<evidence type="ECO:0000313" key="8">
    <source>
        <dbReference type="Proteomes" id="UP000051249"/>
    </source>
</evidence>
<organism evidence="7 8">
    <name type="scientific">Pediococcus argentinicus</name>
    <dbReference type="NCBI Taxonomy" id="480391"/>
    <lineage>
        <taxon>Bacteria</taxon>
        <taxon>Bacillati</taxon>
        <taxon>Bacillota</taxon>
        <taxon>Bacilli</taxon>
        <taxon>Lactobacillales</taxon>
        <taxon>Lactobacillaceae</taxon>
        <taxon>Pediococcus</taxon>
    </lineage>
</organism>